<feature type="region of interest" description="Disordered" evidence="1">
    <location>
        <begin position="120"/>
        <end position="142"/>
    </location>
</feature>
<keyword evidence="3" id="KW-1185">Reference proteome</keyword>
<organism evidence="2 3">
    <name type="scientific">Pomacea canaliculata</name>
    <name type="common">Golden apple snail</name>
    <dbReference type="NCBI Taxonomy" id="400727"/>
    <lineage>
        <taxon>Eukaryota</taxon>
        <taxon>Metazoa</taxon>
        <taxon>Spiralia</taxon>
        <taxon>Lophotrochozoa</taxon>
        <taxon>Mollusca</taxon>
        <taxon>Gastropoda</taxon>
        <taxon>Caenogastropoda</taxon>
        <taxon>Architaenioglossa</taxon>
        <taxon>Ampullarioidea</taxon>
        <taxon>Ampullariidae</taxon>
        <taxon>Pomacea</taxon>
    </lineage>
</organism>
<accession>A0A2T7NF74</accession>
<gene>
    <name evidence="2" type="ORF">C0Q70_20286</name>
</gene>
<dbReference type="Proteomes" id="UP000245119">
    <property type="component" value="Linkage Group LG13"/>
</dbReference>
<dbReference type="AlphaFoldDB" id="A0A2T7NF74"/>
<evidence type="ECO:0000256" key="1">
    <source>
        <dbReference type="SAM" id="MobiDB-lite"/>
    </source>
</evidence>
<sequence length="142" mass="15455">MMARLECSAPLVPKGESVSPYIFLLTFHLRVSAQAPPVPHVYKKSAGPFLTHPPVPPLPQCSRALSRSSGTPLPHPCLLQNLISESVPKLRHRFQPQDEPSAPGCATRAIIARLQDCHGNQSRTQNHPTSLPGKSGRGWGYP</sequence>
<name>A0A2T7NF74_POMCA</name>
<reference evidence="2 3" key="1">
    <citation type="submission" date="2018-04" db="EMBL/GenBank/DDBJ databases">
        <title>The genome of golden apple snail Pomacea canaliculata provides insight into stress tolerance and invasive adaptation.</title>
        <authorList>
            <person name="Liu C."/>
            <person name="Liu B."/>
            <person name="Ren Y."/>
            <person name="Zhang Y."/>
            <person name="Wang H."/>
            <person name="Li S."/>
            <person name="Jiang F."/>
            <person name="Yin L."/>
            <person name="Zhang G."/>
            <person name="Qian W."/>
            <person name="Fan W."/>
        </authorList>
    </citation>
    <scope>NUCLEOTIDE SEQUENCE [LARGE SCALE GENOMIC DNA]</scope>
    <source>
        <strain evidence="2">SZHN2017</strain>
        <tissue evidence="2">Muscle</tissue>
    </source>
</reference>
<protein>
    <submittedName>
        <fullName evidence="2">Uncharacterized protein</fullName>
    </submittedName>
</protein>
<dbReference type="EMBL" id="PZQS01000013">
    <property type="protein sequence ID" value="PVD19795.1"/>
    <property type="molecule type" value="Genomic_DNA"/>
</dbReference>
<comment type="caution">
    <text evidence="2">The sequence shown here is derived from an EMBL/GenBank/DDBJ whole genome shotgun (WGS) entry which is preliminary data.</text>
</comment>
<feature type="compositionally biased region" description="Polar residues" evidence="1">
    <location>
        <begin position="120"/>
        <end position="129"/>
    </location>
</feature>
<evidence type="ECO:0000313" key="2">
    <source>
        <dbReference type="EMBL" id="PVD19795.1"/>
    </source>
</evidence>
<evidence type="ECO:0000313" key="3">
    <source>
        <dbReference type="Proteomes" id="UP000245119"/>
    </source>
</evidence>
<proteinExistence type="predicted"/>